<dbReference type="RefSeq" id="WP_075072793.1">
    <property type="nucleotide sequence ID" value="NZ_DF967972.1"/>
</dbReference>
<feature type="compositionally biased region" description="Low complexity" evidence="1">
    <location>
        <begin position="986"/>
        <end position="1073"/>
    </location>
</feature>
<dbReference type="SUPFAM" id="SSF52317">
    <property type="entry name" value="Class I glutamine amidotransferase-like"/>
    <property type="match status" value="1"/>
</dbReference>
<name>A0A0S7BFV2_9CHLR</name>
<evidence type="ECO:0000313" key="4">
    <source>
        <dbReference type="Proteomes" id="UP000055060"/>
    </source>
</evidence>
<dbReference type="EMBL" id="DF967972">
    <property type="protein sequence ID" value="GAP13459.1"/>
    <property type="molecule type" value="Genomic_DNA"/>
</dbReference>
<feature type="compositionally biased region" description="Low complexity" evidence="1">
    <location>
        <begin position="598"/>
        <end position="615"/>
    </location>
</feature>
<evidence type="ECO:0000313" key="3">
    <source>
        <dbReference type="EMBL" id="GAP13459.1"/>
    </source>
</evidence>
<dbReference type="InterPro" id="IPR029062">
    <property type="entry name" value="Class_I_gatase-like"/>
</dbReference>
<proteinExistence type="predicted"/>
<accession>A0A0S7BFV2</accession>
<keyword evidence="2" id="KW-0732">Signal</keyword>
<dbReference type="Proteomes" id="UP000055060">
    <property type="component" value="Unassembled WGS sequence"/>
</dbReference>
<keyword evidence="4" id="KW-1185">Reference proteome</keyword>
<feature type="compositionally biased region" description="Low complexity" evidence="1">
    <location>
        <begin position="860"/>
        <end position="964"/>
    </location>
</feature>
<feature type="chain" id="PRO_5006632925" evidence="2">
    <location>
        <begin position="34"/>
        <end position="1234"/>
    </location>
</feature>
<feature type="region of interest" description="Disordered" evidence="1">
    <location>
        <begin position="822"/>
        <end position="1083"/>
    </location>
</feature>
<feature type="compositionally biased region" description="Low complexity" evidence="1">
    <location>
        <begin position="625"/>
        <end position="669"/>
    </location>
</feature>
<feature type="signal peptide" evidence="2">
    <location>
        <begin position="1"/>
        <end position="33"/>
    </location>
</feature>
<reference evidence="3" key="1">
    <citation type="submission" date="2015-07" db="EMBL/GenBank/DDBJ databases">
        <title>Draft Genome Sequences of Anaerolinea thermolimosa IMO-1, Bellilinea caldifistulae GOMI-1, Leptolinea tardivitalis YMTK-2, Levilinea saccharolytica KIBI-1,Longilinea arvoryzae KOME-1, Previously Described as Members of the Anaerolineaceae (Chloroflexi).</title>
        <authorList>
            <person name="Sekiguchi Y."/>
            <person name="Ohashi A."/>
            <person name="Matsuura N."/>
            <person name="Tourlousse M.D."/>
        </authorList>
    </citation>
    <scope>NUCLEOTIDE SEQUENCE [LARGE SCALE GENOMIC DNA]</scope>
    <source>
        <strain evidence="3">KOME-1</strain>
    </source>
</reference>
<sequence length="1234" mass="132715">MRQNSRLLTVFSWLTIAVLCATAFFGSVQPARAQSSATRADAVVLVNSASPAYSDFQTLVQPYLDQFGVPYHIIDVSTTPVPADLSTYALIIIGHGRIDTSGTLLDSAEQQSISGAVNLGTGLVNFDSVLVNGTTPYYGYVQSIFGFGYTSASSSYSVQVNSNAAVGAYILADQSTNQVYNTLEPFTPTGVTLPANASALLSVGGQPLLVARNYGQGRAIQWTSIDWIRRYVWGPLRGWDDMVWRSLVWAARKPFVLQGMPSFVTLRVDDVDGPFGWLPITTQSGFRPWLGIFMDTIVDVPTLKQVVDTGNATVSIHSRASYDWFYFDHISVSNWPDATVAKNFADGTAWHTQNQIPISKYVVPHYYEFGTNVFGGLRDWGVEFIGTPTLPGDEYGGMCLIGKPYRLTNTDCYSADNNPFYYADFLQVPGHPEFNGQFFNVLTEIRGEPAYEWAPDNDVTSTINRGVTHLSRAIQGMDLATLFTHETYIQGITTSNWDAIMSGLAAALQPYNPEFVTMDYAAQYVRAVYTSNISDSVINSSSGLLETTLTGSTDMATRFMLFSEANGQIQRSSVYVPVFSGSTVVVVDPQSPPPLPTATPTVSPTATPVSATPTPTLTPLPSFTPTPTVTGVIPSPTATNTGLPPTLTPTSATSTPLPSPTPTTSAGTPIRINLYEDNHQDPVLATTTDSGALSATDNQWTEFLYQPRGYPGIFAATSEQPPLMRFYATIPSGTYTLVANLYRHANLRYFWGYSASTPQSNSYDVTTGTGGSFTEFTLGTVTVNNNLLEIYVNRADYLPGASTYPYYGWSYIRLIPLSVPTATSTPQPPTATSIPLPTATLTPLPPTATSTPTPAPTFTPLPVATNTPLPTATNTPLPTATNTPLPTATNTPLPTATNTPLPTATNTPLPTATNTPLPTATDTPIPPTATNTPLPTSTNTPLPTATNTPLPTATNMPLPTATNTPIPPTPTNTPLPTATNKPIPPTATYTPLPTSTNTPLPTATNTPLPTATNTPIPPTATNTPLPTATNTPLPTATNTPLPTETDTPIPPTATNTPLPTATNTPLPTATNTPLPSPTPTATQSPIRFDVWADANQEPILTTTNNVADLIATDNLWTEFLYEPRGYPGVFASYNEQPPVERFYASVPDGTYTFYAGLYFHANLRYYWGFSASSPETNSFEVRKGTRGTFNEYNLGTVTVTNGVFQIYVDRGDFINGNGSYPFYGWAWIRLAPLP</sequence>
<evidence type="ECO:0000256" key="1">
    <source>
        <dbReference type="SAM" id="MobiDB-lite"/>
    </source>
</evidence>
<organism evidence="3">
    <name type="scientific">Longilinea arvoryzae</name>
    <dbReference type="NCBI Taxonomy" id="360412"/>
    <lineage>
        <taxon>Bacteria</taxon>
        <taxon>Bacillati</taxon>
        <taxon>Chloroflexota</taxon>
        <taxon>Anaerolineae</taxon>
        <taxon>Anaerolineales</taxon>
        <taxon>Anaerolineaceae</taxon>
        <taxon>Longilinea</taxon>
    </lineage>
</organism>
<dbReference type="AlphaFoldDB" id="A0A0S7BFV2"/>
<gene>
    <name evidence="3" type="ORF">LARV_01213</name>
</gene>
<feature type="region of interest" description="Disordered" evidence="1">
    <location>
        <begin position="590"/>
        <end position="669"/>
    </location>
</feature>
<dbReference type="STRING" id="360412.LARV_01213"/>
<feature type="compositionally biased region" description="Low complexity" evidence="1">
    <location>
        <begin position="822"/>
        <end position="852"/>
    </location>
</feature>
<protein>
    <submittedName>
        <fullName evidence="3">Uncharacterized protein</fullName>
    </submittedName>
</protein>
<evidence type="ECO:0000256" key="2">
    <source>
        <dbReference type="SAM" id="SignalP"/>
    </source>
</evidence>